<evidence type="ECO:0000313" key="1">
    <source>
        <dbReference type="EMBL" id="KAJ3640858.1"/>
    </source>
</evidence>
<name>A0AA38HNX6_9CUCU</name>
<dbReference type="AlphaFoldDB" id="A0AA38HNX6"/>
<dbReference type="Proteomes" id="UP001168821">
    <property type="component" value="Unassembled WGS sequence"/>
</dbReference>
<dbReference type="EMBL" id="JALNTZ010000009">
    <property type="protein sequence ID" value="KAJ3640858.1"/>
    <property type="molecule type" value="Genomic_DNA"/>
</dbReference>
<sequence length="452" mass="52900">MGNSIWSRDEITLYSEAHKLQITIRFLCIEISYEIRRFSFLDDACKRANVEHICKLLITKPDPHAHRYAGFSYVFSLEELQKHENCELLLDIVFPYAFEDGCAVTFKTMILAMCWNSSFFSRLMAVVKKVTYNNAALNCFCRHFDLLIKKHLIIFLDKFEHVVKAAIDKNFFYRIKLPSRVSDTNMDQYLEIIDTVLSRECLCRELLHAKREVVRVPSYITDPEFTNNTITQFIASFSSVFDEDEITKRVVLMVSYDLRVTLHDLNFVYYKYGYNDLFRILLHMDLYDNVSSKELLSVMVFLHYKPGVDFHDPTFIQCLKHHAGVAPVVVHDSDVHFENDSKVYEKFKLRELETVLCNKTNSLDALFDYFNQEELKELCLGLCERKDIVEKVKRLPRVCSLVELSRNVARRLIVEGFGVSTAKEFLTVLNGLRVDKTAKNVLALERKIYQRE</sequence>
<proteinExistence type="predicted"/>
<keyword evidence="2" id="KW-1185">Reference proteome</keyword>
<protein>
    <submittedName>
        <fullName evidence="1">Uncharacterized protein</fullName>
    </submittedName>
</protein>
<evidence type="ECO:0000313" key="2">
    <source>
        <dbReference type="Proteomes" id="UP001168821"/>
    </source>
</evidence>
<gene>
    <name evidence="1" type="ORF">Zmor_027393</name>
</gene>
<organism evidence="1 2">
    <name type="scientific">Zophobas morio</name>
    <dbReference type="NCBI Taxonomy" id="2755281"/>
    <lineage>
        <taxon>Eukaryota</taxon>
        <taxon>Metazoa</taxon>
        <taxon>Ecdysozoa</taxon>
        <taxon>Arthropoda</taxon>
        <taxon>Hexapoda</taxon>
        <taxon>Insecta</taxon>
        <taxon>Pterygota</taxon>
        <taxon>Neoptera</taxon>
        <taxon>Endopterygota</taxon>
        <taxon>Coleoptera</taxon>
        <taxon>Polyphaga</taxon>
        <taxon>Cucujiformia</taxon>
        <taxon>Tenebrionidae</taxon>
        <taxon>Zophobas</taxon>
    </lineage>
</organism>
<accession>A0AA38HNX6</accession>
<comment type="caution">
    <text evidence="1">The sequence shown here is derived from an EMBL/GenBank/DDBJ whole genome shotgun (WGS) entry which is preliminary data.</text>
</comment>
<reference evidence="1" key="1">
    <citation type="journal article" date="2023" name="G3 (Bethesda)">
        <title>Whole genome assemblies of Zophobas morio and Tenebrio molitor.</title>
        <authorList>
            <person name="Kaur S."/>
            <person name="Stinson S.A."/>
            <person name="diCenzo G.C."/>
        </authorList>
    </citation>
    <scope>NUCLEOTIDE SEQUENCE</scope>
    <source>
        <strain evidence="1">QUZm001</strain>
    </source>
</reference>